<dbReference type="Pfam" id="PF24750">
    <property type="entry name" value="b-prop_At3g26010-like"/>
    <property type="match status" value="1"/>
</dbReference>
<reference evidence="2" key="1">
    <citation type="journal article" date="2023" name="Nat. Commun.">
        <title>Diploid and tetraploid genomes of Acorus and the evolution of monocots.</title>
        <authorList>
            <person name="Ma L."/>
            <person name="Liu K.W."/>
            <person name="Li Z."/>
            <person name="Hsiao Y.Y."/>
            <person name="Qi Y."/>
            <person name="Fu T."/>
            <person name="Tang G.D."/>
            <person name="Zhang D."/>
            <person name="Sun W.H."/>
            <person name="Liu D.K."/>
            <person name="Li Y."/>
            <person name="Chen G.Z."/>
            <person name="Liu X.D."/>
            <person name="Liao X.Y."/>
            <person name="Jiang Y.T."/>
            <person name="Yu X."/>
            <person name="Hao Y."/>
            <person name="Huang J."/>
            <person name="Zhao X.W."/>
            <person name="Ke S."/>
            <person name="Chen Y.Y."/>
            <person name="Wu W.L."/>
            <person name="Hsu J.L."/>
            <person name="Lin Y.F."/>
            <person name="Huang M.D."/>
            <person name="Li C.Y."/>
            <person name="Huang L."/>
            <person name="Wang Z.W."/>
            <person name="Zhao X."/>
            <person name="Zhong W.Y."/>
            <person name="Peng D.H."/>
            <person name="Ahmad S."/>
            <person name="Lan S."/>
            <person name="Zhang J.S."/>
            <person name="Tsai W.C."/>
            <person name="Van de Peer Y."/>
            <person name="Liu Z.J."/>
        </authorList>
    </citation>
    <scope>NUCLEOTIDE SEQUENCE</scope>
    <source>
        <strain evidence="2">CP</strain>
    </source>
</reference>
<gene>
    <name evidence="2" type="ORF">QJS10_CPB14g01569</name>
</gene>
<feature type="domain" description="F-box protein At3g26010-like beta-propeller" evidence="1">
    <location>
        <begin position="88"/>
        <end position="273"/>
    </location>
</feature>
<dbReference type="PANTHER" id="PTHR35546:SF130">
    <property type="entry name" value="EXPRESSED PROTEIN"/>
    <property type="match status" value="1"/>
</dbReference>
<accession>A0AAV9DDU9</accession>
<protein>
    <recommendedName>
        <fullName evidence="1">F-box protein At3g26010-like beta-propeller domain-containing protein</fullName>
    </recommendedName>
</protein>
<organism evidence="2 3">
    <name type="scientific">Acorus calamus</name>
    <name type="common">Sweet flag</name>
    <dbReference type="NCBI Taxonomy" id="4465"/>
    <lineage>
        <taxon>Eukaryota</taxon>
        <taxon>Viridiplantae</taxon>
        <taxon>Streptophyta</taxon>
        <taxon>Embryophyta</taxon>
        <taxon>Tracheophyta</taxon>
        <taxon>Spermatophyta</taxon>
        <taxon>Magnoliopsida</taxon>
        <taxon>Liliopsida</taxon>
        <taxon>Acoraceae</taxon>
        <taxon>Acorus</taxon>
    </lineage>
</organism>
<reference evidence="2" key="2">
    <citation type="submission" date="2023-06" db="EMBL/GenBank/DDBJ databases">
        <authorList>
            <person name="Ma L."/>
            <person name="Liu K.-W."/>
            <person name="Li Z."/>
            <person name="Hsiao Y.-Y."/>
            <person name="Qi Y."/>
            <person name="Fu T."/>
            <person name="Tang G."/>
            <person name="Zhang D."/>
            <person name="Sun W.-H."/>
            <person name="Liu D.-K."/>
            <person name="Li Y."/>
            <person name="Chen G.-Z."/>
            <person name="Liu X.-D."/>
            <person name="Liao X.-Y."/>
            <person name="Jiang Y.-T."/>
            <person name="Yu X."/>
            <person name="Hao Y."/>
            <person name="Huang J."/>
            <person name="Zhao X.-W."/>
            <person name="Ke S."/>
            <person name="Chen Y.-Y."/>
            <person name="Wu W.-L."/>
            <person name="Hsu J.-L."/>
            <person name="Lin Y.-F."/>
            <person name="Huang M.-D."/>
            <person name="Li C.-Y."/>
            <person name="Huang L."/>
            <person name="Wang Z.-W."/>
            <person name="Zhao X."/>
            <person name="Zhong W.-Y."/>
            <person name="Peng D.-H."/>
            <person name="Ahmad S."/>
            <person name="Lan S."/>
            <person name="Zhang J.-S."/>
            <person name="Tsai W.-C."/>
            <person name="Van De Peer Y."/>
            <person name="Liu Z.-J."/>
        </authorList>
    </citation>
    <scope>NUCLEOTIDE SEQUENCE</scope>
    <source>
        <strain evidence="2">CP</strain>
        <tissue evidence="2">Leaves</tissue>
    </source>
</reference>
<name>A0AAV9DDU9_ACOCL</name>
<proteinExistence type="predicted"/>
<keyword evidence="3" id="KW-1185">Reference proteome</keyword>
<sequence>MRLPRKPLCRLKCLSASFNRWITVFCPKPMSGIFYNYCLNFPCYNNIRTINVVHYAPVPPPGGVRSCWDATPDDGEWKITHPELSYLPSRRNTRILDCRRGLLLCCHAKDFTAGRLYFVCNPLTERWVALPRAPHAGSLTTGCLAFDPREPKRYSVVQLAQMGGDPGSSRMAVDVFSAETGEWAEETVVMDLCIRGLVECGKVIMNGAVHALARNDHGLTLLLAYHVKDGRAWTMSLPDIEYGDYKREWLGESSGDMRYVISIKRTTTLVFKLSDYVTGGGGGVSLNCFS</sequence>
<dbReference type="Proteomes" id="UP001180020">
    <property type="component" value="Unassembled WGS sequence"/>
</dbReference>
<dbReference type="InterPro" id="IPR056592">
    <property type="entry name" value="Beta-prop_At3g26010-like"/>
</dbReference>
<evidence type="ECO:0000313" key="3">
    <source>
        <dbReference type="Proteomes" id="UP001180020"/>
    </source>
</evidence>
<comment type="caution">
    <text evidence="2">The sequence shown here is derived from an EMBL/GenBank/DDBJ whole genome shotgun (WGS) entry which is preliminary data.</text>
</comment>
<evidence type="ECO:0000313" key="2">
    <source>
        <dbReference type="EMBL" id="KAK1299473.1"/>
    </source>
</evidence>
<dbReference type="PANTHER" id="PTHR35546">
    <property type="entry name" value="F-BOX PROTEIN INTERACTION DOMAIN PROTEIN-RELATED"/>
    <property type="match status" value="1"/>
</dbReference>
<dbReference type="EMBL" id="JAUJYO010000014">
    <property type="protein sequence ID" value="KAK1299473.1"/>
    <property type="molecule type" value="Genomic_DNA"/>
</dbReference>
<evidence type="ECO:0000259" key="1">
    <source>
        <dbReference type="Pfam" id="PF24750"/>
    </source>
</evidence>
<dbReference type="InterPro" id="IPR055290">
    <property type="entry name" value="At3g26010-like"/>
</dbReference>
<dbReference type="AlphaFoldDB" id="A0AAV9DDU9"/>